<gene>
    <name evidence="2" type="ORF">ACH5RR_015854</name>
</gene>
<keyword evidence="3" id="KW-1185">Reference proteome</keyword>
<comment type="caution">
    <text evidence="2">The sequence shown here is derived from an EMBL/GenBank/DDBJ whole genome shotgun (WGS) entry which is preliminary data.</text>
</comment>
<evidence type="ECO:0000259" key="1">
    <source>
        <dbReference type="Pfam" id="PF22936"/>
    </source>
</evidence>
<name>A0ABD2ZXR0_9GENT</name>
<dbReference type="AlphaFoldDB" id="A0ABD2ZXR0"/>
<protein>
    <recommendedName>
        <fullName evidence="1">Retrovirus-related Pol polyprotein from transposon TNT 1-94-like beta-barrel domain-containing protein</fullName>
    </recommendedName>
</protein>
<evidence type="ECO:0000313" key="3">
    <source>
        <dbReference type="Proteomes" id="UP001630127"/>
    </source>
</evidence>
<sequence length="110" mass="12106">MTSSSKSFLTYSPCLNKDNIRIADGCFTSISGTGSIDCTPNIKVSFVLHVPSFPINLLSVNSITKALNCKAEFFPLGIPIIMSSRTFKQGRRLALVDCKMAYTFWKEATT</sequence>
<organism evidence="2 3">
    <name type="scientific">Cinchona calisaya</name>
    <dbReference type="NCBI Taxonomy" id="153742"/>
    <lineage>
        <taxon>Eukaryota</taxon>
        <taxon>Viridiplantae</taxon>
        <taxon>Streptophyta</taxon>
        <taxon>Embryophyta</taxon>
        <taxon>Tracheophyta</taxon>
        <taxon>Spermatophyta</taxon>
        <taxon>Magnoliopsida</taxon>
        <taxon>eudicotyledons</taxon>
        <taxon>Gunneridae</taxon>
        <taxon>Pentapetalae</taxon>
        <taxon>asterids</taxon>
        <taxon>lamiids</taxon>
        <taxon>Gentianales</taxon>
        <taxon>Rubiaceae</taxon>
        <taxon>Cinchonoideae</taxon>
        <taxon>Cinchoneae</taxon>
        <taxon>Cinchona</taxon>
    </lineage>
</organism>
<dbReference type="InterPro" id="IPR054722">
    <property type="entry name" value="PolX-like_BBD"/>
</dbReference>
<dbReference type="Pfam" id="PF22936">
    <property type="entry name" value="Pol_BBD"/>
    <property type="match status" value="1"/>
</dbReference>
<dbReference type="EMBL" id="JBJUIK010000007">
    <property type="protein sequence ID" value="KAL3523020.1"/>
    <property type="molecule type" value="Genomic_DNA"/>
</dbReference>
<dbReference type="Proteomes" id="UP001630127">
    <property type="component" value="Unassembled WGS sequence"/>
</dbReference>
<accession>A0ABD2ZXR0</accession>
<evidence type="ECO:0000313" key="2">
    <source>
        <dbReference type="EMBL" id="KAL3523020.1"/>
    </source>
</evidence>
<reference evidence="2 3" key="1">
    <citation type="submission" date="2024-11" db="EMBL/GenBank/DDBJ databases">
        <title>A near-complete genome assembly of Cinchona calisaya.</title>
        <authorList>
            <person name="Lian D.C."/>
            <person name="Zhao X.W."/>
            <person name="Wei L."/>
        </authorList>
    </citation>
    <scope>NUCLEOTIDE SEQUENCE [LARGE SCALE GENOMIC DNA]</scope>
    <source>
        <tissue evidence="2">Nenye</tissue>
    </source>
</reference>
<feature type="domain" description="Retrovirus-related Pol polyprotein from transposon TNT 1-94-like beta-barrel" evidence="1">
    <location>
        <begin position="1"/>
        <end position="65"/>
    </location>
</feature>
<proteinExistence type="predicted"/>